<keyword evidence="1" id="KW-0472">Membrane</keyword>
<proteinExistence type="predicted"/>
<name>A0A4V2SPK2_RHOSA</name>
<feature type="transmembrane region" description="Helical" evidence="1">
    <location>
        <begin position="40"/>
        <end position="61"/>
    </location>
</feature>
<dbReference type="RefSeq" id="WP_184409789.1">
    <property type="nucleotide sequence ID" value="NZ_JACIGF010000004.1"/>
</dbReference>
<sequence length="107" mass="11552">MLRFLLHHCLVGIAVGWTFMGALLAFDIGALRTLIWQSDVTVLALGLLAFFLAITFGSLAMGTAVMSQDGAGRTPPGRRRGLSLGLAFRPALVPVPVPVRARQRPRR</sequence>
<accession>A0A4V2SPK2</accession>
<evidence type="ECO:0000313" key="3">
    <source>
        <dbReference type="Proteomes" id="UP000295399"/>
    </source>
</evidence>
<dbReference type="AlphaFoldDB" id="A0A4V2SPK2"/>
<keyword evidence="1" id="KW-1133">Transmembrane helix</keyword>
<dbReference type="InParanoid" id="A0A4V2SPK2"/>
<keyword evidence="1" id="KW-0812">Transmembrane</keyword>
<organism evidence="2 3">
    <name type="scientific">Rhodothalassium salexigens DSM 2132</name>
    <dbReference type="NCBI Taxonomy" id="1188247"/>
    <lineage>
        <taxon>Bacteria</taxon>
        <taxon>Pseudomonadati</taxon>
        <taxon>Pseudomonadota</taxon>
        <taxon>Alphaproteobacteria</taxon>
        <taxon>Rhodothalassiales</taxon>
        <taxon>Rhodothalassiaceae</taxon>
        <taxon>Rhodothalassium</taxon>
    </lineage>
</organism>
<keyword evidence="3" id="KW-1185">Reference proteome</keyword>
<protein>
    <submittedName>
        <fullName evidence="2">Uncharacterized protein</fullName>
    </submittedName>
</protein>
<reference evidence="2 3" key="1">
    <citation type="submission" date="2019-03" db="EMBL/GenBank/DDBJ databases">
        <title>Genomic Encyclopedia of Type Strains, Phase IV (KMG-IV): sequencing the most valuable type-strain genomes for metagenomic binning, comparative biology and taxonomic classification.</title>
        <authorList>
            <person name="Goeker M."/>
        </authorList>
    </citation>
    <scope>NUCLEOTIDE SEQUENCE [LARGE SCALE GENOMIC DNA]</scope>
    <source>
        <strain evidence="2 3">DSM 2132</strain>
    </source>
</reference>
<dbReference type="Proteomes" id="UP000295399">
    <property type="component" value="Unassembled WGS sequence"/>
</dbReference>
<evidence type="ECO:0000313" key="2">
    <source>
        <dbReference type="EMBL" id="TCP35296.1"/>
    </source>
</evidence>
<comment type="caution">
    <text evidence="2">The sequence shown here is derived from an EMBL/GenBank/DDBJ whole genome shotgun (WGS) entry which is preliminary data.</text>
</comment>
<feature type="transmembrane region" description="Helical" evidence="1">
    <location>
        <begin position="6"/>
        <end position="28"/>
    </location>
</feature>
<gene>
    <name evidence="2" type="ORF">EV659_104147</name>
</gene>
<dbReference type="EMBL" id="SLXO01000004">
    <property type="protein sequence ID" value="TCP35296.1"/>
    <property type="molecule type" value="Genomic_DNA"/>
</dbReference>
<evidence type="ECO:0000256" key="1">
    <source>
        <dbReference type="SAM" id="Phobius"/>
    </source>
</evidence>